<keyword evidence="1" id="KW-0949">S-adenosyl-L-methionine</keyword>
<evidence type="ECO:0000256" key="1">
    <source>
        <dbReference type="ARBA" id="ARBA00022691"/>
    </source>
</evidence>
<sequence length="732" mass="79121">MRPPIVPFRQFVLKVASRCDLACDHCYVYEHADTSWRGRPVVMSDETAVRAADRIAEHAAEHRIQTTHVVFHGGEPLLAGIERLRRFARTLRRAVEGVCDLDLRIHTNGVLLSRAFCDMFADEDVKVGVSIDGDRVANDRHRLYANGRSSYDQVIRAITLLRDHYPHLYAGLLCTIDVRNDPIAVYEALVALRPPRVDFLLPHATWDTPPLRPAGRDTAYADWLITVHDRWRADGRPVPVRMFESIILTASGGDSQTESLGLRPSDLVVIETDGSYEQADSLKTSFDGAPATGYDVFRHSLNEAAGHPGFAARQGGLDSLSEECRRCPLVASCGGGLYAHRYRTGSGFANPSVYCADLFRLISHLVAYERRRPATPVHRLPVATVDAMASGSVTSDDVALLRAPQLSRARLAARRAATVVADEESWSILVDAERADRAALDDLLSHPYVRAWAARCAAVDPASLTTPDTGHLAAVAAVAAVRTGLAVKVTVPVVQDFIHLPALGRMRAAGEDRADVEAHDGSFAVRVGGRWHSEDSGLWEPVRLVGGAGIRLLLDDVDPYRDCYGLPVEDRLSAETAAGWDEVVRAALDLLTDDQRAAMRDGLRVLTPLSASATGATGATSRAAYGAIALPLGAGPETAARLLAEHFHRAQLGALLDLLDLAGGDANHERLLCDAYGLLSVAALLGEEERARLTTTVGRISDAPLPAAGHRFAAKLAEAVTRLPLPAGSRPE</sequence>
<dbReference type="Proteomes" id="UP001432011">
    <property type="component" value="Chromosome"/>
</dbReference>
<dbReference type="Pfam" id="PF04055">
    <property type="entry name" value="Radical_SAM"/>
    <property type="match status" value="1"/>
</dbReference>
<proteinExistence type="predicted"/>
<evidence type="ECO:0000256" key="3">
    <source>
        <dbReference type="ARBA" id="ARBA00023004"/>
    </source>
</evidence>
<evidence type="ECO:0000256" key="4">
    <source>
        <dbReference type="ARBA" id="ARBA00023014"/>
    </source>
</evidence>
<evidence type="ECO:0000313" key="7">
    <source>
        <dbReference type="Proteomes" id="UP001432011"/>
    </source>
</evidence>
<organism evidence="6 7">
    <name type="scientific">Microbispora hainanensis</name>
    <dbReference type="NCBI Taxonomy" id="568844"/>
    <lineage>
        <taxon>Bacteria</taxon>
        <taxon>Bacillati</taxon>
        <taxon>Actinomycetota</taxon>
        <taxon>Actinomycetes</taxon>
        <taxon>Streptosporangiales</taxon>
        <taxon>Streptosporangiaceae</taxon>
        <taxon>Microbispora</taxon>
    </lineage>
</organism>
<feature type="domain" description="Radical SAM core" evidence="5">
    <location>
        <begin position="5"/>
        <end position="236"/>
    </location>
</feature>
<evidence type="ECO:0000313" key="6">
    <source>
        <dbReference type="EMBL" id="WUP78219.1"/>
    </source>
</evidence>
<dbReference type="SFLD" id="SFLDS00029">
    <property type="entry name" value="Radical_SAM"/>
    <property type="match status" value="1"/>
</dbReference>
<dbReference type="PROSITE" id="PS51918">
    <property type="entry name" value="RADICAL_SAM"/>
    <property type="match status" value="1"/>
</dbReference>
<dbReference type="InterPro" id="IPR026335">
    <property type="entry name" value="rSAM_SPASM_FxsB"/>
</dbReference>
<keyword evidence="7" id="KW-1185">Reference proteome</keyword>
<protein>
    <submittedName>
        <fullName evidence="6">FxsB family radical SAM/SPASM domain protein</fullName>
    </submittedName>
</protein>
<reference evidence="6" key="1">
    <citation type="submission" date="2022-10" db="EMBL/GenBank/DDBJ databases">
        <title>The complete genomes of actinobacterial strains from the NBC collection.</title>
        <authorList>
            <person name="Joergensen T.S."/>
            <person name="Alvarez Arevalo M."/>
            <person name="Sterndorff E.B."/>
            <person name="Faurdal D."/>
            <person name="Vuksanovic O."/>
            <person name="Mourched A.-S."/>
            <person name="Charusanti P."/>
            <person name="Shaw S."/>
            <person name="Blin K."/>
            <person name="Weber T."/>
        </authorList>
    </citation>
    <scope>NUCLEOTIDE SEQUENCE</scope>
    <source>
        <strain evidence="6">NBC_00254</strain>
    </source>
</reference>
<accession>A0ABZ1T0A7</accession>
<dbReference type="PANTHER" id="PTHR43273">
    <property type="entry name" value="ANAEROBIC SULFATASE-MATURATING ENZYME HOMOLOG ASLB-RELATED"/>
    <property type="match status" value="1"/>
</dbReference>
<dbReference type="SFLD" id="SFLDG01072">
    <property type="entry name" value="dehydrogenase_like"/>
    <property type="match status" value="1"/>
</dbReference>
<keyword evidence="3" id="KW-0408">Iron</keyword>
<keyword evidence="2" id="KW-0479">Metal-binding</keyword>
<dbReference type="InterPro" id="IPR007197">
    <property type="entry name" value="rSAM"/>
</dbReference>
<evidence type="ECO:0000259" key="5">
    <source>
        <dbReference type="PROSITE" id="PS51918"/>
    </source>
</evidence>
<name>A0ABZ1T0A7_9ACTN</name>
<dbReference type="SFLD" id="SFLDG01067">
    <property type="entry name" value="SPASM/twitch_domain_containing"/>
    <property type="match status" value="1"/>
</dbReference>
<dbReference type="PANTHER" id="PTHR43273:SF8">
    <property type="entry name" value="RADICAL SAM DOMAIN PROTEIN"/>
    <property type="match status" value="1"/>
</dbReference>
<dbReference type="InterPro" id="IPR013785">
    <property type="entry name" value="Aldolase_TIM"/>
</dbReference>
<dbReference type="RefSeq" id="WP_328710556.1">
    <property type="nucleotide sequence ID" value="NZ_CP108085.1"/>
</dbReference>
<evidence type="ECO:0000256" key="2">
    <source>
        <dbReference type="ARBA" id="ARBA00022723"/>
    </source>
</evidence>
<dbReference type="Gene3D" id="3.20.20.70">
    <property type="entry name" value="Aldolase class I"/>
    <property type="match status" value="1"/>
</dbReference>
<keyword evidence="4" id="KW-0411">Iron-sulfur</keyword>
<dbReference type="SFLD" id="SFLDG01386">
    <property type="entry name" value="main_SPASM_domain-containing"/>
    <property type="match status" value="1"/>
</dbReference>
<dbReference type="InterPro" id="IPR023867">
    <property type="entry name" value="Sulphatase_maturase_rSAM"/>
</dbReference>
<dbReference type="InterPro" id="IPR058240">
    <property type="entry name" value="rSAM_sf"/>
</dbReference>
<dbReference type="CDD" id="cd01335">
    <property type="entry name" value="Radical_SAM"/>
    <property type="match status" value="1"/>
</dbReference>
<gene>
    <name evidence="6" type="ORF">OG913_14865</name>
</gene>
<dbReference type="NCBIfam" id="TIGR04269">
    <property type="entry name" value="SAM_SPASM_FxsB"/>
    <property type="match status" value="1"/>
</dbReference>
<dbReference type="SUPFAM" id="SSF102114">
    <property type="entry name" value="Radical SAM enzymes"/>
    <property type="match status" value="1"/>
</dbReference>
<dbReference type="EMBL" id="CP108085">
    <property type="protein sequence ID" value="WUP78219.1"/>
    <property type="molecule type" value="Genomic_DNA"/>
</dbReference>